<accession>A0A5N5KEH4</accession>
<dbReference type="AlphaFoldDB" id="A0A5N5KEH4"/>
<name>A0A5N5KEH4_PANHP</name>
<dbReference type="Proteomes" id="UP000327468">
    <property type="component" value="Chromosome 24"/>
</dbReference>
<protein>
    <submittedName>
        <fullName evidence="1">Uncharacterized protein</fullName>
    </submittedName>
</protein>
<proteinExistence type="predicted"/>
<organism evidence="1 2">
    <name type="scientific">Pangasianodon hypophthalmus</name>
    <name type="common">Striped catfish</name>
    <name type="synonym">Helicophagus hypophthalmus</name>
    <dbReference type="NCBI Taxonomy" id="310915"/>
    <lineage>
        <taxon>Eukaryota</taxon>
        <taxon>Metazoa</taxon>
        <taxon>Chordata</taxon>
        <taxon>Craniata</taxon>
        <taxon>Vertebrata</taxon>
        <taxon>Euteleostomi</taxon>
        <taxon>Actinopterygii</taxon>
        <taxon>Neopterygii</taxon>
        <taxon>Teleostei</taxon>
        <taxon>Ostariophysi</taxon>
        <taxon>Siluriformes</taxon>
        <taxon>Pangasiidae</taxon>
        <taxon>Pangasianodon</taxon>
    </lineage>
</organism>
<evidence type="ECO:0000313" key="1">
    <source>
        <dbReference type="EMBL" id="KAB5528733.1"/>
    </source>
</evidence>
<dbReference type="EMBL" id="VFJC01000025">
    <property type="protein sequence ID" value="KAB5528733.1"/>
    <property type="molecule type" value="Genomic_DNA"/>
</dbReference>
<evidence type="ECO:0000313" key="2">
    <source>
        <dbReference type="Proteomes" id="UP000327468"/>
    </source>
</evidence>
<comment type="caution">
    <text evidence="1">The sequence shown here is derived from an EMBL/GenBank/DDBJ whole genome shotgun (WGS) entry which is preliminary data.</text>
</comment>
<reference evidence="1 2" key="1">
    <citation type="submission" date="2019-06" db="EMBL/GenBank/DDBJ databases">
        <title>A chromosome-scale genome assembly of the striped catfish, Pangasianodon hypophthalmus.</title>
        <authorList>
            <person name="Wen M."/>
            <person name="Zahm M."/>
            <person name="Roques C."/>
            <person name="Cabau C."/>
            <person name="Klopp C."/>
            <person name="Donnadieu C."/>
            <person name="Jouanno E."/>
            <person name="Avarre J.-C."/>
            <person name="Campet M."/>
            <person name="Ha T.T.T."/>
            <person name="Dugue R."/>
            <person name="Lampietro C."/>
            <person name="Louis A."/>
            <person name="Herpin A."/>
            <person name="Echchiki A."/>
            <person name="Berthelot C."/>
            <person name="Parey E."/>
            <person name="Roest-Crollius H."/>
            <person name="Braasch I."/>
            <person name="Postlethwait J."/>
            <person name="Bobe J."/>
            <person name="Montfort J."/>
            <person name="Bouchez O."/>
            <person name="Begum T."/>
            <person name="Schartl M."/>
            <person name="Guiguen Y."/>
        </authorList>
    </citation>
    <scope>NUCLEOTIDE SEQUENCE [LARGE SCALE GENOMIC DNA]</scope>
    <source>
        <strain evidence="1 2">Indonesia</strain>
        <tissue evidence="1">Blood</tissue>
    </source>
</reference>
<keyword evidence="2" id="KW-1185">Reference proteome</keyword>
<sequence>MRARSEPAVAPVTFTRRCDENLMRVTEDSSVQPQHCGIKRQSFIPVHKRCRRYRNFQKLSQTSKGGL</sequence>
<gene>
    <name evidence="1" type="ORF">PHYPO_G00143580</name>
</gene>